<evidence type="ECO:0000256" key="6">
    <source>
        <dbReference type="SAM" id="MobiDB-lite"/>
    </source>
</evidence>
<feature type="transmembrane region" description="Helical" evidence="7">
    <location>
        <begin position="693"/>
        <end position="712"/>
    </location>
</feature>
<evidence type="ECO:0000259" key="8">
    <source>
        <dbReference type="Pfam" id="PF01694"/>
    </source>
</evidence>
<dbReference type="InterPro" id="IPR049326">
    <property type="entry name" value="Rhodopsin_dom_fungi"/>
</dbReference>
<dbReference type="Pfam" id="PF01694">
    <property type="entry name" value="Rhomboid"/>
    <property type="match status" value="1"/>
</dbReference>
<dbReference type="Proteomes" id="UP000830671">
    <property type="component" value="Chromosome 5"/>
</dbReference>
<dbReference type="PANTHER" id="PTHR33048">
    <property type="entry name" value="PTH11-LIKE INTEGRAL MEMBRANE PROTEIN (AFU_ORTHOLOGUE AFUA_5G11245)"/>
    <property type="match status" value="1"/>
</dbReference>
<feature type="transmembrane region" description="Helical" evidence="7">
    <location>
        <begin position="101"/>
        <end position="119"/>
    </location>
</feature>
<dbReference type="RefSeq" id="XP_049146336.1">
    <property type="nucleotide sequence ID" value="XM_049289191.1"/>
</dbReference>
<keyword evidence="4 7" id="KW-0472">Membrane</keyword>
<evidence type="ECO:0008006" key="12">
    <source>
        <dbReference type="Google" id="ProtNLM"/>
    </source>
</evidence>
<feature type="transmembrane region" description="Helical" evidence="7">
    <location>
        <begin position="180"/>
        <end position="202"/>
    </location>
</feature>
<feature type="transmembrane region" description="Helical" evidence="7">
    <location>
        <begin position="47"/>
        <end position="68"/>
    </location>
</feature>
<keyword evidence="2 7" id="KW-0812">Transmembrane</keyword>
<name>A0A9Q8SW66_9PEZI</name>
<comment type="similarity">
    <text evidence="5">Belongs to the SAT4 family.</text>
</comment>
<evidence type="ECO:0000256" key="3">
    <source>
        <dbReference type="ARBA" id="ARBA00022989"/>
    </source>
</evidence>
<dbReference type="InterPro" id="IPR035952">
    <property type="entry name" value="Rhomboid-like_sf"/>
</dbReference>
<dbReference type="KEGG" id="clup:CLUP02_10215"/>
<evidence type="ECO:0000313" key="10">
    <source>
        <dbReference type="EMBL" id="UQC84719.1"/>
    </source>
</evidence>
<evidence type="ECO:0000259" key="9">
    <source>
        <dbReference type="Pfam" id="PF20684"/>
    </source>
</evidence>
<dbReference type="AlphaFoldDB" id="A0A9Q8SW66"/>
<feature type="transmembrane region" description="Helical" evidence="7">
    <location>
        <begin position="667"/>
        <end position="686"/>
    </location>
</feature>
<feature type="compositionally biased region" description="Polar residues" evidence="6">
    <location>
        <begin position="293"/>
        <end position="309"/>
    </location>
</feature>
<evidence type="ECO:0000256" key="5">
    <source>
        <dbReference type="ARBA" id="ARBA00038359"/>
    </source>
</evidence>
<feature type="compositionally biased region" description="Polar residues" evidence="6">
    <location>
        <begin position="389"/>
        <end position="425"/>
    </location>
</feature>
<proteinExistence type="inferred from homology"/>
<evidence type="ECO:0000256" key="2">
    <source>
        <dbReference type="ARBA" id="ARBA00022692"/>
    </source>
</evidence>
<feature type="transmembrane region" description="Helical" evidence="7">
    <location>
        <begin position="214"/>
        <end position="234"/>
    </location>
</feature>
<evidence type="ECO:0000256" key="4">
    <source>
        <dbReference type="ARBA" id="ARBA00023136"/>
    </source>
</evidence>
<feature type="domain" description="Rhodopsin" evidence="9">
    <location>
        <begin position="36"/>
        <end position="276"/>
    </location>
</feature>
<comment type="subcellular location">
    <subcellularLocation>
        <location evidence="1">Membrane</location>
        <topology evidence="1">Multi-pass membrane protein</topology>
    </subcellularLocation>
</comment>
<dbReference type="Pfam" id="PF20684">
    <property type="entry name" value="Fung_rhodopsin"/>
    <property type="match status" value="1"/>
</dbReference>
<dbReference type="GO" id="GO:0004252">
    <property type="term" value="F:serine-type endopeptidase activity"/>
    <property type="evidence" value="ECO:0007669"/>
    <property type="project" value="InterPro"/>
</dbReference>
<feature type="region of interest" description="Disordered" evidence="6">
    <location>
        <begin position="388"/>
        <end position="425"/>
    </location>
</feature>
<feature type="transmembrane region" description="Helical" evidence="7">
    <location>
        <begin position="602"/>
        <end position="623"/>
    </location>
</feature>
<dbReference type="Gene3D" id="1.20.1540.10">
    <property type="entry name" value="Rhomboid-like"/>
    <property type="match status" value="1"/>
</dbReference>
<dbReference type="InterPro" id="IPR022764">
    <property type="entry name" value="Peptidase_S54_rhomboid_dom"/>
</dbReference>
<dbReference type="SUPFAM" id="SSF144091">
    <property type="entry name" value="Rhomboid-like"/>
    <property type="match status" value="1"/>
</dbReference>
<accession>A0A9Q8SW66</accession>
<feature type="transmembrane region" description="Helical" evidence="7">
    <location>
        <begin position="635"/>
        <end position="655"/>
    </location>
</feature>
<gene>
    <name evidence="10" type="ORF">CLUP02_10215</name>
</gene>
<evidence type="ECO:0000313" key="11">
    <source>
        <dbReference type="Proteomes" id="UP000830671"/>
    </source>
</evidence>
<sequence length="721" mass="79012">MVDVGQSLRYHPNSGGRHVFDLNLALIIVSTLLVSLRLLIREIIVKALGWDDFLAIVAWALCVTLSALEMDTTNYGTGAQIEDVPRPTLLQFFKRLSIMELVYFLASGAVRLSILAFLPRLSKNKIYIWSIYALNAMVIIVSLSGFFFVLTECSQIPDVFNYSSTWRQCRDKREERSMMLGHAIICIFVDCMLVVLPLCVVTNYVKMGVKAIQILLVFSLGIFAVVTGIVRFSIIVTTDFGVNTTYKMLTVAAWTDAELHVGLWVGCFPALQPLLRHVTLMLAMRSQLDSTGAASKRNTMTSTATSNRKSVLDRWSRSSGNVRSESAGIQPLESGAGQVEAVGGQSGDVEMVDLEKGEGAGQVGKQPEISTPGKVVKACMKSEKLLARTNPSSSRTFHPTTTSAPFSNGALRTSESTSTESDNVTPSRSYAIYTCFTPSHLHTKLEIEVHFKTSCLLLFIPNGTTSQFPRLSVASHFQYPLVITGDSINMASLSAFGYPARFAPGNIGPLWTALFYGVPVSNIVIHLAWLAALHPIFSSLPIDRRRLSAFLRKYFMLSSSDPRLLTFFTSAFSHIQPLHLFVNMSTYKTYVESFYLLSVSPLRFIVLSLGSAITACLCHIFNARRRRGAKNNAERTAVGASGALTGLGTALALMFPTMKVRLSGTHQVLPLRLVVLGMFAVDAYCLSTERDTGVGHAGHLGGAAFGLAYFFWRKATGAFTL</sequence>
<feature type="transmembrane region" description="Helical" evidence="7">
    <location>
        <begin position="126"/>
        <end position="150"/>
    </location>
</feature>
<keyword evidence="3 7" id="KW-1133">Transmembrane helix</keyword>
<protein>
    <recommendedName>
        <fullName evidence="12">Rhomboid family protein</fullName>
    </recommendedName>
</protein>
<feature type="transmembrane region" description="Helical" evidence="7">
    <location>
        <begin position="20"/>
        <end position="40"/>
    </location>
</feature>
<evidence type="ECO:0000256" key="7">
    <source>
        <dbReference type="SAM" id="Phobius"/>
    </source>
</evidence>
<evidence type="ECO:0000256" key="1">
    <source>
        <dbReference type="ARBA" id="ARBA00004141"/>
    </source>
</evidence>
<organism evidence="10 11">
    <name type="scientific">Colletotrichum lupini</name>
    <dbReference type="NCBI Taxonomy" id="145971"/>
    <lineage>
        <taxon>Eukaryota</taxon>
        <taxon>Fungi</taxon>
        <taxon>Dikarya</taxon>
        <taxon>Ascomycota</taxon>
        <taxon>Pezizomycotina</taxon>
        <taxon>Sordariomycetes</taxon>
        <taxon>Hypocreomycetidae</taxon>
        <taxon>Glomerellales</taxon>
        <taxon>Glomerellaceae</taxon>
        <taxon>Colletotrichum</taxon>
        <taxon>Colletotrichum acutatum species complex</taxon>
    </lineage>
</organism>
<dbReference type="InterPro" id="IPR052337">
    <property type="entry name" value="SAT4-like"/>
</dbReference>
<reference evidence="10" key="1">
    <citation type="journal article" date="2021" name="Mol. Plant Microbe Interact.">
        <title>Complete Genome Sequence of the Plant-Pathogenic Fungus Colletotrichum lupini.</title>
        <authorList>
            <person name="Baroncelli R."/>
            <person name="Pensec F."/>
            <person name="Da Lio D."/>
            <person name="Boufleur T."/>
            <person name="Vicente I."/>
            <person name="Sarrocco S."/>
            <person name="Picot A."/>
            <person name="Baraldi E."/>
            <person name="Sukno S."/>
            <person name="Thon M."/>
            <person name="Le Floch G."/>
        </authorList>
    </citation>
    <scope>NUCLEOTIDE SEQUENCE</scope>
    <source>
        <strain evidence="10">IMI 504893</strain>
    </source>
</reference>
<dbReference type="EMBL" id="CP019477">
    <property type="protein sequence ID" value="UQC84719.1"/>
    <property type="molecule type" value="Genomic_DNA"/>
</dbReference>
<feature type="region of interest" description="Disordered" evidence="6">
    <location>
        <begin position="293"/>
        <end position="340"/>
    </location>
</feature>
<dbReference type="PANTHER" id="PTHR33048:SF47">
    <property type="entry name" value="INTEGRAL MEMBRANE PROTEIN-RELATED"/>
    <property type="match status" value="1"/>
</dbReference>
<dbReference type="GO" id="GO:0016020">
    <property type="term" value="C:membrane"/>
    <property type="evidence" value="ECO:0007669"/>
    <property type="project" value="UniProtKB-SubCell"/>
</dbReference>
<dbReference type="GeneID" id="73344201"/>
<feature type="domain" description="Peptidase S54 rhomboid" evidence="8">
    <location>
        <begin position="564"/>
        <end position="711"/>
    </location>
</feature>
<keyword evidence="11" id="KW-1185">Reference proteome</keyword>